<keyword evidence="3" id="KW-1185">Reference proteome</keyword>
<evidence type="ECO:0000313" key="3">
    <source>
        <dbReference type="Proteomes" id="UP000182471"/>
    </source>
</evidence>
<evidence type="ECO:0000313" key="2">
    <source>
        <dbReference type="EMBL" id="SES06659.1"/>
    </source>
</evidence>
<dbReference type="Proteomes" id="UP000182471">
    <property type="component" value="Unassembled WGS sequence"/>
</dbReference>
<feature type="transmembrane region" description="Helical" evidence="1">
    <location>
        <begin position="201"/>
        <end position="227"/>
    </location>
</feature>
<feature type="transmembrane region" description="Helical" evidence="1">
    <location>
        <begin position="124"/>
        <end position="141"/>
    </location>
</feature>
<gene>
    <name evidence="2" type="ORF">SAMN02910429_02025</name>
</gene>
<dbReference type="EMBL" id="FOGW01000026">
    <property type="protein sequence ID" value="SES06659.1"/>
    <property type="molecule type" value="Genomic_DNA"/>
</dbReference>
<organism evidence="2 3">
    <name type="scientific">Lachnobacterium bovis</name>
    <dbReference type="NCBI Taxonomy" id="140626"/>
    <lineage>
        <taxon>Bacteria</taxon>
        <taxon>Bacillati</taxon>
        <taxon>Bacillota</taxon>
        <taxon>Clostridia</taxon>
        <taxon>Lachnospirales</taxon>
        <taxon>Lachnospiraceae</taxon>
        <taxon>Lachnobacterium</taxon>
    </lineage>
</organism>
<protein>
    <submittedName>
        <fullName evidence="2">TraX protein</fullName>
    </submittedName>
</protein>
<keyword evidence="1" id="KW-0812">Transmembrane</keyword>
<dbReference type="Pfam" id="PF05857">
    <property type="entry name" value="TraX"/>
    <property type="match status" value="1"/>
</dbReference>
<evidence type="ECO:0000256" key="1">
    <source>
        <dbReference type="SAM" id="Phobius"/>
    </source>
</evidence>
<feature type="transmembrane region" description="Helical" evidence="1">
    <location>
        <begin position="93"/>
        <end position="112"/>
    </location>
</feature>
<feature type="transmembrane region" description="Helical" evidence="1">
    <location>
        <begin position="64"/>
        <end position="81"/>
    </location>
</feature>
<dbReference type="InterPro" id="IPR008875">
    <property type="entry name" value="TraX"/>
</dbReference>
<reference evidence="3" key="1">
    <citation type="submission" date="2016-10" db="EMBL/GenBank/DDBJ databases">
        <authorList>
            <person name="Varghese N."/>
            <person name="Submissions S."/>
        </authorList>
    </citation>
    <scope>NUCLEOTIDE SEQUENCE [LARGE SCALE GENOMIC DNA]</scope>
    <source>
        <strain evidence="3">S1b</strain>
    </source>
</reference>
<sequence>MDFDFFKKETYIRKKIPMPASYLKYIAIIIMLIDHIGAALLEREVWFFYQKFDSYEMVLEIDEVLRSIGRIAFPLFAFMIAEGAIHTRNIKKYAVRLFIFGVISEIPFDLAFFDKPFYFDSNNVFFTLAIAVAVIMLQSELEKIQYEKMLSYQEVMIGKMLILGAGILAAYFLNTDYSACGVLVIYVMYSAILLGQKEIGYIVGVVLLILMCGEIEKWSIFGIIFIYLYNGERGKQNKYLFYIFYPGHLILLTLIRFFLFK</sequence>
<dbReference type="RefSeq" id="WP_074730889.1">
    <property type="nucleotide sequence ID" value="NZ_FOGW01000026.1"/>
</dbReference>
<feature type="transmembrane region" description="Helical" evidence="1">
    <location>
        <begin position="21"/>
        <end position="41"/>
    </location>
</feature>
<keyword evidence="1" id="KW-1133">Transmembrane helix</keyword>
<proteinExistence type="predicted"/>
<keyword evidence="1" id="KW-0472">Membrane</keyword>
<feature type="transmembrane region" description="Helical" evidence="1">
    <location>
        <begin position="161"/>
        <end position="189"/>
    </location>
</feature>
<name>A0A1H9UBC5_9FIRM</name>
<dbReference type="AlphaFoldDB" id="A0A1H9UBC5"/>
<accession>A0A1H9UBC5</accession>
<feature type="transmembrane region" description="Helical" evidence="1">
    <location>
        <begin position="239"/>
        <end position="259"/>
    </location>
</feature>